<dbReference type="Gene3D" id="3.30.230.120">
    <property type="match status" value="1"/>
</dbReference>
<evidence type="ECO:0000256" key="1">
    <source>
        <dbReference type="ARBA" id="ARBA00022679"/>
    </source>
</evidence>
<dbReference type="InterPro" id="IPR052203">
    <property type="entry name" value="GHMP_Kinase-Related"/>
</dbReference>
<organism evidence="8 9">
    <name type="scientific">Chitiniphilus eburneus</name>
    <dbReference type="NCBI Taxonomy" id="2571148"/>
    <lineage>
        <taxon>Bacteria</taxon>
        <taxon>Pseudomonadati</taxon>
        <taxon>Pseudomonadota</taxon>
        <taxon>Betaproteobacteria</taxon>
        <taxon>Neisseriales</taxon>
        <taxon>Chitinibacteraceae</taxon>
        <taxon>Chitiniphilus</taxon>
    </lineage>
</organism>
<feature type="domain" description="GHMP kinase N-terminal" evidence="6">
    <location>
        <begin position="79"/>
        <end position="168"/>
    </location>
</feature>
<dbReference type="Pfam" id="PF00288">
    <property type="entry name" value="GHMP_kinases_N"/>
    <property type="match status" value="1"/>
</dbReference>
<dbReference type="InterPro" id="IPR020568">
    <property type="entry name" value="Ribosomal_Su5_D2-typ_SF"/>
</dbReference>
<dbReference type="InterPro" id="IPR036554">
    <property type="entry name" value="GHMP_kinase_C_sf"/>
</dbReference>
<dbReference type="RefSeq" id="WP_136771761.1">
    <property type="nucleotide sequence ID" value="NZ_CP156074.1"/>
</dbReference>
<name>A0A4U0Q7X6_9NEIS</name>
<dbReference type="EMBL" id="SUMF01000002">
    <property type="protein sequence ID" value="TJZ77285.1"/>
    <property type="molecule type" value="Genomic_DNA"/>
</dbReference>
<evidence type="ECO:0000256" key="4">
    <source>
        <dbReference type="ARBA" id="ARBA00022840"/>
    </source>
</evidence>
<sequence length="341" mass="37269">MIIRARAPLRLGLAGGGTDVSPYCDIHGGYVLNAAIDRYAYAVIKTLDQPVVRFAATDQQTEEELAMSASLALNGKLDLHKAVYNHMVQHYNSGVPISLELSTFCDAPAGSGLGSSSTLVVAMIRAFVELLNLPLDDYTIAHMAFKIERVDCQLQGGRQDQYSATFGGFNFMEFYADERAVINPLRIKNWIVCELEASLVLFFTGVSRESARIIADQSKNVQAGATDALEAMHGIKREALVMKECLLRGDFAGLVESMRLGWENKKRSAKTVSNPHIDEIYEAAIEAGALAGKVSGAGGGGFMLFFVPTEKRMDVVRTLSKYQGQVSNCHFTKNGTQAWRI</sequence>
<dbReference type="InterPro" id="IPR006204">
    <property type="entry name" value="GHMP_kinase_N_dom"/>
</dbReference>
<evidence type="ECO:0000259" key="7">
    <source>
        <dbReference type="Pfam" id="PF08544"/>
    </source>
</evidence>
<evidence type="ECO:0000256" key="2">
    <source>
        <dbReference type="ARBA" id="ARBA00022741"/>
    </source>
</evidence>
<keyword evidence="4" id="KW-0067">ATP-binding</keyword>
<dbReference type="GO" id="GO:0042352">
    <property type="term" value="P:GDP-L-fucose salvage"/>
    <property type="evidence" value="ECO:0007669"/>
    <property type="project" value="TreeGrafter"/>
</dbReference>
<dbReference type="PIRSF" id="PIRSF036406">
    <property type="entry name" value="Hept_kin"/>
    <property type="match status" value="1"/>
</dbReference>
<dbReference type="InterPro" id="IPR014606">
    <property type="entry name" value="Heptose_7-P_kinase"/>
</dbReference>
<protein>
    <submittedName>
        <fullName evidence="8">Dehydrogenase</fullName>
    </submittedName>
</protein>
<dbReference type="GO" id="GO:0050201">
    <property type="term" value="F:fucokinase activity"/>
    <property type="evidence" value="ECO:0007669"/>
    <property type="project" value="TreeGrafter"/>
</dbReference>
<dbReference type="PRINTS" id="PR00960">
    <property type="entry name" value="LMBPPROTEIN"/>
</dbReference>
<dbReference type="GO" id="GO:0005524">
    <property type="term" value="F:ATP binding"/>
    <property type="evidence" value="ECO:0007669"/>
    <property type="project" value="UniProtKB-KW"/>
</dbReference>
<keyword evidence="1" id="KW-0808">Transferase</keyword>
<evidence type="ECO:0000256" key="5">
    <source>
        <dbReference type="ARBA" id="ARBA00038121"/>
    </source>
</evidence>
<dbReference type="Proteomes" id="UP000310016">
    <property type="component" value="Unassembled WGS sequence"/>
</dbReference>
<accession>A0A4U0Q7X6</accession>
<dbReference type="SUPFAM" id="SSF54211">
    <property type="entry name" value="Ribosomal protein S5 domain 2-like"/>
    <property type="match status" value="1"/>
</dbReference>
<dbReference type="PANTHER" id="PTHR32463:SF0">
    <property type="entry name" value="L-FUCOSE KINASE"/>
    <property type="match status" value="1"/>
</dbReference>
<evidence type="ECO:0000259" key="6">
    <source>
        <dbReference type="Pfam" id="PF00288"/>
    </source>
</evidence>
<proteinExistence type="inferred from homology"/>
<dbReference type="SUPFAM" id="SSF55060">
    <property type="entry name" value="GHMP Kinase, C-terminal domain"/>
    <property type="match status" value="1"/>
</dbReference>
<keyword evidence="3" id="KW-0418">Kinase</keyword>
<evidence type="ECO:0000313" key="9">
    <source>
        <dbReference type="Proteomes" id="UP000310016"/>
    </source>
</evidence>
<feature type="domain" description="GHMP kinase C-terminal" evidence="7">
    <location>
        <begin position="242"/>
        <end position="314"/>
    </location>
</feature>
<dbReference type="PANTHER" id="PTHR32463">
    <property type="entry name" value="L-FUCOSE KINASE"/>
    <property type="match status" value="1"/>
</dbReference>
<reference evidence="8 9" key="1">
    <citation type="submission" date="2019-04" db="EMBL/GenBank/DDBJ databases">
        <title>Chitiniphilus eburnea sp. nov., a novel chitinolytic bacterium isolated from aquaculture sludge.</title>
        <authorList>
            <person name="Sheng M."/>
        </authorList>
    </citation>
    <scope>NUCLEOTIDE SEQUENCE [LARGE SCALE GENOMIC DNA]</scope>
    <source>
        <strain evidence="8 9">HX-2-15</strain>
    </source>
</reference>
<evidence type="ECO:0000313" key="8">
    <source>
        <dbReference type="EMBL" id="TJZ77285.1"/>
    </source>
</evidence>
<dbReference type="InterPro" id="IPR001174">
    <property type="entry name" value="HddA/FKP"/>
</dbReference>
<dbReference type="AlphaFoldDB" id="A0A4U0Q7X6"/>
<gene>
    <name evidence="8" type="ORF">FAZ21_02770</name>
</gene>
<keyword evidence="9" id="KW-1185">Reference proteome</keyword>
<keyword evidence="2" id="KW-0547">Nucleotide-binding</keyword>
<comment type="caution">
    <text evidence="8">The sequence shown here is derived from an EMBL/GenBank/DDBJ whole genome shotgun (WGS) entry which is preliminary data.</text>
</comment>
<dbReference type="InterPro" id="IPR013750">
    <property type="entry name" value="GHMP_kinase_C_dom"/>
</dbReference>
<dbReference type="Pfam" id="PF08544">
    <property type="entry name" value="GHMP_kinases_C"/>
    <property type="match status" value="1"/>
</dbReference>
<evidence type="ECO:0000256" key="3">
    <source>
        <dbReference type="ARBA" id="ARBA00022777"/>
    </source>
</evidence>
<comment type="similarity">
    <text evidence="5">Belongs to the GHMP kinase family.</text>
</comment>
<dbReference type="OrthoDB" id="9812992at2"/>